<dbReference type="Gene3D" id="3.40.630.10">
    <property type="entry name" value="Zn peptidases"/>
    <property type="match status" value="1"/>
</dbReference>
<evidence type="ECO:0000256" key="2">
    <source>
        <dbReference type="ARBA" id="ARBA00022670"/>
    </source>
</evidence>
<dbReference type="EMBL" id="JASBNA010000035">
    <property type="protein sequence ID" value="KAK7682537.1"/>
    <property type="molecule type" value="Genomic_DNA"/>
</dbReference>
<accession>A0AAW0FR40</accession>
<dbReference type="GO" id="GO:0046872">
    <property type="term" value="F:metal ion binding"/>
    <property type="evidence" value="ECO:0007669"/>
    <property type="project" value="UniProtKB-KW"/>
</dbReference>
<evidence type="ECO:0000259" key="5">
    <source>
        <dbReference type="Pfam" id="PF07687"/>
    </source>
</evidence>
<sequence length="481" mass="52455">MSGPKQFYDYVDANQDSFIQRLSEAVAIPSVSTDPARRDDVHRMGSWLESQLNKYGVTTRAVPLGQQELEGKVLEYPPAILGRIGDDLSKKTVLIYGHFDVQPADKSDGWNTEPFQLHVDRESGKMYGRGSTDDKGPVLGWLNVLEAHHTLGLELPINLRFCFEGLEEDGSQGLDELIATEVAKGVEGWFHGVDCVCISDNYWLNTRTPCLTYGLRGIAYYQVVVSGPASDLHSGLGGSIYEPMTTLILLLGKLVSVEGRILIPGIYDGIAAADSSELQKYQDIDFSVADLEKIAGAPIALSEDRVTVMMGRTREPSLSLHGIEGAYSGAGGKTVIPSTVSGKFSLRLVPPQTPEDITKKVLSYIEAEFAKLNTKLKMKVELLGGGNPWVADTKHWNYEAAQRATEAIWGQTPNYTREGGSIPVTLTFAQNLGVNVLLLPMGRGDDGAHSTNEKLDISNFINGTKLLGTYLYEVANISAQK</sequence>
<dbReference type="InterPro" id="IPR002933">
    <property type="entry name" value="Peptidase_M20"/>
</dbReference>
<keyword evidence="2" id="KW-0645">Protease</keyword>
<dbReference type="GO" id="GO:0008233">
    <property type="term" value="F:peptidase activity"/>
    <property type="evidence" value="ECO:0007669"/>
    <property type="project" value="UniProtKB-KW"/>
</dbReference>
<dbReference type="InterPro" id="IPR051458">
    <property type="entry name" value="Cyt/Met_Dipeptidase"/>
</dbReference>
<keyword evidence="4" id="KW-0378">Hydrolase</keyword>
<feature type="domain" description="Peptidase M20 dimerisation" evidence="5">
    <location>
        <begin position="213"/>
        <end position="370"/>
    </location>
</feature>
<name>A0AAW0FR40_9APHY</name>
<keyword evidence="7" id="KW-1185">Reference proteome</keyword>
<dbReference type="InterPro" id="IPR011650">
    <property type="entry name" value="Peptidase_M20_dimer"/>
</dbReference>
<proteinExistence type="inferred from homology"/>
<protein>
    <recommendedName>
        <fullName evidence="5">Peptidase M20 dimerisation domain-containing protein</fullName>
    </recommendedName>
</protein>
<comment type="caution">
    <text evidence="6">The sequence shown here is derived from an EMBL/GenBank/DDBJ whole genome shotgun (WGS) entry which is preliminary data.</text>
</comment>
<evidence type="ECO:0000256" key="4">
    <source>
        <dbReference type="ARBA" id="ARBA00022801"/>
    </source>
</evidence>
<dbReference type="PANTHER" id="PTHR43270">
    <property type="entry name" value="BETA-ALA-HIS DIPEPTIDASE"/>
    <property type="match status" value="1"/>
</dbReference>
<evidence type="ECO:0000256" key="3">
    <source>
        <dbReference type="ARBA" id="ARBA00022723"/>
    </source>
</evidence>
<reference evidence="6 7" key="1">
    <citation type="submission" date="2022-09" db="EMBL/GenBank/DDBJ databases">
        <authorList>
            <person name="Palmer J.M."/>
        </authorList>
    </citation>
    <scope>NUCLEOTIDE SEQUENCE [LARGE SCALE GENOMIC DNA]</scope>
    <source>
        <strain evidence="6 7">DSM 7382</strain>
    </source>
</reference>
<gene>
    <name evidence="6" type="ORF">QCA50_014337</name>
</gene>
<dbReference type="GO" id="GO:0006508">
    <property type="term" value="P:proteolysis"/>
    <property type="evidence" value="ECO:0007669"/>
    <property type="project" value="UniProtKB-KW"/>
</dbReference>
<dbReference type="Pfam" id="PF07687">
    <property type="entry name" value="M20_dimer"/>
    <property type="match status" value="1"/>
</dbReference>
<dbReference type="Gene3D" id="3.30.70.360">
    <property type="match status" value="1"/>
</dbReference>
<dbReference type="CDD" id="cd05676">
    <property type="entry name" value="M20_dipept_like_CNDP"/>
    <property type="match status" value="1"/>
</dbReference>
<dbReference type="Pfam" id="PF01546">
    <property type="entry name" value="Peptidase_M20"/>
    <property type="match status" value="1"/>
</dbReference>
<evidence type="ECO:0000313" key="7">
    <source>
        <dbReference type="Proteomes" id="UP001385951"/>
    </source>
</evidence>
<evidence type="ECO:0000256" key="1">
    <source>
        <dbReference type="ARBA" id="ARBA00006247"/>
    </source>
</evidence>
<dbReference type="Proteomes" id="UP001385951">
    <property type="component" value="Unassembled WGS sequence"/>
</dbReference>
<dbReference type="AlphaFoldDB" id="A0AAW0FR40"/>
<keyword evidence="3" id="KW-0479">Metal-binding</keyword>
<comment type="similarity">
    <text evidence="1">Belongs to the peptidase M20A family.</text>
</comment>
<dbReference type="SUPFAM" id="SSF53187">
    <property type="entry name" value="Zn-dependent exopeptidases"/>
    <property type="match status" value="1"/>
</dbReference>
<organism evidence="6 7">
    <name type="scientific">Cerrena zonata</name>
    <dbReference type="NCBI Taxonomy" id="2478898"/>
    <lineage>
        <taxon>Eukaryota</taxon>
        <taxon>Fungi</taxon>
        <taxon>Dikarya</taxon>
        <taxon>Basidiomycota</taxon>
        <taxon>Agaricomycotina</taxon>
        <taxon>Agaricomycetes</taxon>
        <taxon>Polyporales</taxon>
        <taxon>Cerrenaceae</taxon>
        <taxon>Cerrena</taxon>
    </lineage>
</organism>
<evidence type="ECO:0000313" key="6">
    <source>
        <dbReference type="EMBL" id="KAK7682537.1"/>
    </source>
</evidence>
<dbReference type="PANTHER" id="PTHR43270:SF4">
    <property type="entry name" value="CARNOSINE DIPEPTIDASE 2, ISOFORM A"/>
    <property type="match status" value="1"/>
</dbReference>